<keyword evidence="7" id="KW-0347">Helicase</keyword>
<dbReference type="GO" id="GO:0004518">
    <property type="term" value="F:nuclease activity"/>
    <property type="evidence" value="ECO:0007669"/>
    <property type="project" value="UniProtKB-KW"/>
</dbReference>
<dbReference type="GO" id="GO:0004386">
    <property type="term" value="F:helicase activity"/>
    <property type="evidence" value="ECO:0007669"/>
    <property type="project" value="UniProtKB-KW"/>
</dbReference>
<feature type="domain" description="HD Cas3-type" evidence="11">
    <location>
        <begin position="9"/>
        <end position="225"/>
    </location>
</feature>
<evidence type="ECO:0000256" key="7">
    <source>
        <dbReference type="ARBA" id="ARBA00022806"/>
    </source>
</evidence>
<reference evidence="12 13" key="1">
    <citation type="submission" date="2013-12" db="EMBL/GenBank/DDBJ databases">
        <authorList>
            <person name="Stott M."/>
        </authorList>
    </citation>
    <scope>NUCLEOTIDE SEQUENCE [LARGE SCALE GENOMIC DNA]</scope>
    <source>
        <strain evidence="12 13">K22</strain>
    </source>
</reference>
<evidence type="ECO:0000256" key="10">
    <source>
        <dbReference type="SAM" id="Coils"/>
    </source>
</evidence>
<dbReference type="InterPro" id="IPR011545">
    <property type="entry name" value="DEAD/DEAH_box_helicase_dom"/>
</dbReference>
<dbReference type="GO" id="GO:0005524">
    <property type="term" value="F:ATP binding"/>
    <property type="evidence" value="ECO:0007669"/>
    <property type="project" value="UniProtKB-KW"/>
</dbReference>
<keyword evidence="6" id="KW-0378">Hydrolase</keyword>
<evidence type="ECO:0000256" key="8">
    <source>
        <dbReference type="ARBA" id="ARBA00022840"/>
    </source>
</evidence>
<dbReference type="CDD" id="cd17930">
    <property type="entry name" value="DEXHc_cas3"/>
    <property type="match status" value="1"/>
</dbReference>
<sequence>MLRTMRELKSHPDILLVDHLQDVAQRASKLIIELRPYLQLCIRPEDIARAAFIAGCTHDFGKAKRQFQDYIHGGKGKDKDHAAISSVFTFIVASQVFGQKPRPTRLLPFACAYAVNRHHGLLCNLEEAFEEASIEHQIKVARGNIDERIWDFVMRCEPLDLTLRFADYRKQFEGITAQQITECFQKFGQLLRQKADEANPSESWLVDLYFALLLVVSTLTEADVACVIQAPEPKQAVSLDPERICQYASEQPQASISFQELRKRAWEEIQRAVKEPDTSAFRLTLPTGLGKTLMGLYFSAAVQRKHEDVQRSQPVIYALPYLSIIEQATDVARRVFPRDETGVSVIQHHGLSFPESKSDEEANFEKARFALEDWDADLVVTTFDQLFYSFLANDRGFIRRFFRLPGAVLLLDEVQTIPARLIPAVDTLLQRMREKLGVEIVYMTATHPPFLKAAKSLVQNAESYFQQLERTRLRLQLEPIKFSDYASQLGDWLRERKGKKLLIVANTIRSARDLFVHLAKLKEDEAEFQNLKLFHLSGSVVPIERLRRIKEIRKLIRSEPEAWIGVVSTQCVEAGVDLDMDEAVRDFAPWDSLLQICGRANRFGKRQCADVWVYRWIDDADENQREFHSYIYDSIFTDAALKVLKNRAEVTEGEYLTVQQEYVRELEERLSPEASKEILRAALAWRFDDLDFKKLFRGQEEAWKVPLFCVADQTADYLKNVASELWSSKNLDAALDLLDRLCASEKLFGPLEGFLQVKSESVCQQLKSLENLPARRKRFAFIKLLQPMLQAYTISVPVRQLEDLSYGRITEWFLYLSQSGYRKLNAICDINSDDEDQRVSDQIV</sequence>
<organism evidence="12 13">
    <name type="scientific">Pyrinomonas methylaliphatogenes</name>
    <dbReference type="NCBI Taxonomy" id="454194"/>
    <lineage>
        <taxon>Bacteria</taxon>
        <taxon>Pseudomonadati</taxon>
        <taxon>Acidobacteriota</taxon>
        <taxon>Blastocatellia</taxon>
        <taxon>Blastocatellales</taxon>
        <taxon>Pyrinomonadaceae</taxon>
        <taxon>Pyrinomonas</taxon>
    </lineage>
</organism>
<evidence type="ECO:0000313" key="12">
    <source>
        <dbReference type="EMBL" id="CDM67167.1"/>
    </source>
</evidence>
<dbReference type="Gene3D" id="3.40.50.300">
    <property type="entry name" value="P-loop containing nucleotide triphosphate hydrolases"/>
    <property type="match status" value="2"/>
</dbReference>
<evidence type="ECO:0000313" key="13">
    <source>
        <dbReference type="Proteomes" id="UP000031518"/>
    </source>
</evidence>
<keyword evidence="5" id="KW-0547">Nucleotide-binding</keyword>
<keyword evidence="8" id="KW-0067">ATP-binding</keyword>
<dbReference type="GO" id="GO:0016787">
    <property type="term" value="F:hydrolase activity"/>
    <property type="evidence" value="ECO:0007669"/>
    <property type="project" value="UniProtKB-KW"/>
</dbReference>
<keyword evidence="13" id="KW-1185">Reference proteome</keyword>
<dbReference type="PROSITE" id="PS51643">
    <property type="entry name" value="HD_CAS3"/>
    <property type="match status" value="1"/>
</dbReference>
<dbReference type="GO" id="GO:0051607">
    <property type="term" value="P:defense response to virus"/>
    <property type="evidence" value="ECO:0007669"/>
    <property type="project" value="UniProtKB-KW"/>
</dbReference>
<comment type="similarity">
    <text evidence="2">In the central section; belongs to the CRISPR-associated helicase Cas3 family.</text>
</comment>
<evidence type="ECO:0000256" key="6">
    <source>
        <dbReference type="ARBA" id="ARBA00022801"/>
    </source>
</evidence>
<evidence type="ECO:0000256" key="2">
    <source>
        <dbReference type="ARBA" id="ARBA00009046"/>
    </source>
</evidence>
<dbReference type="GO" id="GO:0046872">
    <property type="term" value="F:metal ion binding"/>
    <property type="evidence" value="ECO:0007669"/>
    <property type="project" value="UniProtKB-KW"/>
</dbReference>
<name>A0A0B6X2I1_9BACT</name>
<proteinExistence type="inferred from homology"/>
<dbReference type="AlphaFoldDB" id="A0A0B6X2I1"/>
<dbReference type="CDD" id="cd09641">
    <property type="entry name" value="Cas3''_I"/>
    <property type="match status" value="1"/>
</dbReference>
<protein>
    <submittedName>
        <fullName evidence="12">CRISPR-associated helicase, Cas3 family</fullName>
    </submittedName>
</protein>
<dbReference type="SMART" id="SM00487">
    <property type="entry name" value="DEXDc"/>
    <property type="match status" value="1"/>
</dbReference>
<dbReference type="Pfam" id="PF00270">
    <property type="entry name" value="DEAD"/>
    <property type="match status" value="1"/>
</dbReference>
<dbReference type="NCBIfam" id="TIGR01596">
    <property type="entry name" value="cas3_HD"/>
    <property type="match status" value="1"/>
</dbReference>
<feature type="coiled-coil region" evidence="10">
    <location>
        <begin position="451"/>
        <end position="478"/>
    </location>
</feature>
<evidence type="ECO:0000259" key="11">
    <source>
        <dbReference type="PROSITE" id="PS51643"/>
    </source>
</evidence>
<dbReference type="Pfam" id="PF18019">
    <property type="entry name" value="Cas3_HD"/>
    <property type="match status" value="1"/>
</dbReference>
<dbReference type="Gene3D" id="1.10.3210.30">
    <property type="match status" value="1"/>
</dbReference>
<dbReference type="Pfam" id="PF22590">
    <property type="entry name" value="Cas3-like_C_2"/>
    <property type="match status" value="1"/>
</dbReference>
<dbReference type="InterPro" id="IPR006483">
    <property type="entry name" value="CRISPR-assoc_Cas3_HD"/>
</dbReference>
<evidence type="ECO:0000256" key="5">
    <source>
        <dbReference type="ARBA" id="ARBA00022741"/>
    </source>
</evidence>
<gene>
    <name evidence="12" type="ORF">PYK22_03216</name>
</gene>
<dbReference type="InterPro" id="IPR054712">
    <property type="entry name" value="Cas3-like_dom"/>
</dbReference>
<keyword evidence="9" id="KW-0051">Antiviral defense</keyword>
<dbReference type="EMBL" id="CBXV010000009">
    <property type="protein sequence ID" value="CDM67167.1"/>
    <property type="molecule type" value="Genomic_DNA"/>
</dbReference>
<keyword evidence="3" id="KW-0540">Nuclease</keyword>
<dbReference type="Proteomes" id="UP000031518">
    <property type="component" value="Unassembled WGS sequence"/>
</dbReference>
<dbReference type="STRING" id="454194.PYK22_03216"/>
<evidence type="ECO:0000256" key="3">
    <source>
        <dbReference type="ARBA" id="ARBA00022722"/>
    </source>
</evidence>
<keyword evidence="10" id="KW-0175">Coiled coil</keyword>
<keyword evidence="4" id="KW-0479">Metal-binding</keyword>
<accession>A0A0B6X2I1</accession>
<dbReference type="InterPro" id="IPR006474">
    <property type="entry name" value="Helicase_Cas3_CRISPR-ass_core"/>
</dbReference>
<dbReference type="GO" id="GO:0003676">
    <property type="term" value="F:nucleic acid binding"/>
    <property type="evidence" value="ECO:0007669"/>
    <property type="project" value="InterPro"/>
</dbReference>
<evidence type="ECO:0000256" key="9">
    <source>
        <dbReference type="ARBA" id="ARBA00023118"/>
    </source>
</evidence>
<evidence type="ECO:0000256" key="1">
    <source>
        <dbReference type="ARBA" id="ARBA00006847"/>
    </source>
</evidence>
<evidence type="ECO:0000256" key="4">
    <source>
        <dbReference type="ARBA" id="ARBA00022723"/>
    </source>
</evidence>
<reference evidence="12 13" key="2">
    <citation type="submission" date="2015-01" db="EMBL/GenBank/DDBJ databases">
        <title>Complete genome sequence of Pyrinomonas methylaliphatogenes type strain K22T.</title>
        <authorList>
            <person name="Lee K.C.Y."/>
            <person name="Power J.F."/>
            <person name="Dunfield P.F."/>
            <person name="Morgan X.C."/>
            <person name="Huttenhower C."/>
            <person name="Stott M.B."/>
        </authorList>
    </citation>
    <scope>NUCLEOTIDE SEQUENCE [LARGE SCALE GENOMIC DNA]</scope>
    <source>
        <strain evidence="12 13">K22</strain>
    </source>
</reference>
<dbReference type="InterPro" id="IPR014001">
    <property type="entry name" value="Helicase_ATP-bd"/>
</dbReference>
<dbReference type="NCBIfam" id="TIGR01587">
    <property type="entry name" value="cas3_core"/>
    <property type="match status" value="1"/>
</dbReference>
<dbReference type="OrthoDB" id="9810236at2"/>
<comment type="similarity">
    <text evidence="1">In the N-terminal section; belongs to the CRISPR-associated nuclease Cas3-HD family.</text>
</comment>
<dbReference type="InterPro" id="IPR038257">
    <property type="entry name" value="CRISPR-assoc_Cas3_HD_sf"/>
</dbReference>
<dbReference type="InterPro" id="IPR027417">
    <property type="entry name" value="P-loop_NTPase"/>
</dbReference>
<dbReference type="SUPFAM" id="SSF52540">
    <property type="entry name" value="P-loop containing nucleoside triphosphate hydrolases"/>
    <property type="match status" value="1"/>
</dbReference>